<evidence type="ECO:0000256" key="5">
    <source>
        <dbReference type="ARBA" id="ARBA00023136"/>
    </source>
</evidence>
<feature type="transmembrane region" description="Helical" evidence="6">
    <location>
        <begin position="314"/>
        <end position="333"/>
    </location>
</feature>
<reference evidence="8 9" key="1">
    <citation type="submission" date="2009-01" db="EMBL/GenBank/DDBJ databases">
        <title>Complete sequence of chromosome of Methylobacterium nodulans ORS 2060.</title>
        <authorList>
            <consortium name="US DOE Joint Genome Institute"/>
            <person name="Lucas S."/>
            <person name="Copeland A."/>
            <person name="Lapidus A."/>
            <person name="Glavina del Rio T."/>
            <person name="Dalin E."/>
            <person name="Tice H."/>
            <person name="Bruce D."/>
            <person name="Goodwin L."/>
            <person name="Pitluck S."/>
            <person name="Sims D."/>
            <person name="Brettin T."/>
            <person name="Detter J.C."/>
            <person name="Han C."/>
            <person name="Larimer F."/>
            <person name="Land M."/>
            <person name="Hauser L."/>
            <person name="Kyrpides N."/>
            <person name="Ivanova N."/>
            <person name="Marx C.J."/>
            <person name="Richardson P."/>
        </authorList>
    </citation>
    <scope>NUCLEOTIDE SEQUENCE [LARGE SCALE GENOMIC DNA]</scope>
    <source>
        <strain evidence="9">LMG 21967 / CNCM I-2342 / ORS 2060</strain>
    </source>
</reference>
<accession>B8IEH9</accession>
<dbReference type="PANTHER" id="PTHR43791">
    <property type="entry name" value="PERMEASE-RELATED"/>
    <property type="match status" value="1"/>
</dbReference>
<feature type="transmembrane region" description="Helical" evidence="6">
    <location>
        <begin position="149"/>
        <end position="169"/>
    </location>
</feature>
<feature type="transmembrane region" description="Helical" evidence="6">
    <location>
        <begin position="401"/>
        <end position="424"/>
    </location>
</feature>
<dbReference type="eggNOG" id="COG2271">
    <property type="taxonomic scope" value="Bacteria"/>
</dbReference>
<feature type="transmembrane region" description="Helical" evidence="6">
    <location>
        <begin position="57"/>
        <end position="75"/>
    </location>
</feature>
<evidence type="ECO:0000256" key="3">
    <source>
        <dbReference type="ARBA" id="ARBA00022692"/>
    </source>
</evidence>
<evidence type="ECO:0000313" key="8">
    <source>
        <dbReference type="EMBL" id="ACL59551.1"/>
    </source>
</evidence>
<dbReference type="GO" id="GO:0022857">
    <property type="term" value="F:transmembrane transporter activity"/>
    <property type="evidence" value="ECO:0007669"/>
    <property type="project" value="InterPro"/>
</dbReference>
<proteinExistence type="predicted"/>
<dbReference type="Proteomes" id="UP000008207">
    <property type="component" value="Chromosome"/>
</dbReference>
<dbReference type="AlphaFoldDB" id="B8IEH9"/>
<dbReference type="KEGG" id="mno:Mnod_4685"/>
<dbReference type="OrthoDB" id="9773957at2"/>
<dbReference type="SUPFAM" id="SSF103473">
    <property type="entry name" value="MFS general substrate transporter"/>
    <property type="match status" value="1"/>
</dbReference>
<dbReference type="Pfam" id="PF07690">
    <property type="entry name" value="MFS_1"/>
    <property type="match status" value="1"/>
</dbReference>
<evidence type="ECO:0000256" key="1">
    <source>
        <dbReference type="ARBA" id="ARBA00004141"/>
    </source>
</evidence>
<feature type="transmembrane region" description="Helical" evidence="6">
    <location>
        <begin position="249"/>
        <end position="270"/>
    </location>
</feature>
<feature type="transmembrane region" description="Helical" evidence="6">
    <location>
        <begin position="16"/>
        <end position="33"/>
    </location>
</feature>
<dbReference type="FunFam" id="1.20.1250.20:FF:000018">
    <property type="entry name" value="MFS transporter permease"/>
    <property type="match status" value="1"/>
</dbReference>
<dbReference type="InterPro" id="IPR020846">
    <property type="entry name" value="MFS_dom"/>
</dbReference>
<feature type="transmembrane region" description="Helical" evidence="6">
    <location>
        <begin position="181"/>
        <end position="201"/>
    </location>
</feature>
<comment type="subcellular location">
    <subcellularLocation>
        <location evidence="1">Membrane</location>
        <topology evidence="1">Multi-pass membrane protein</topology>
    </subcellularLocation>
</comment>
<feature type="transmembrane region" description="Helical" evidence="6">
    <location>
        <begin position="112"/>
        <end position="137"/>
    </location>
</feature>
<evidence type="ECO:0000256" key="4">
    <source>
        <dbReference type="ARBA" id="ARBA00022989"/>
    </source>
</evidence>
<dbReference type="RefSeq" id="WP_015931186.1">
    <property type="nucleotide sequence ID" value="NC_011894.1"/>
</dbReference>
<feature type="transmembrane region" description="Helical" evidence="6">
    <location>
        <begin position="369"/>
        <end position="395"/>
    </location>
</feature>
<organism evidence="8 9">
    <name type="scientific">Methylobacterium nodulans (strain LMG 21967 / CNCM I-2342 / ORS 2060)</name>
    <dbReference type="NCBI Taxonomy" id="460265"/>
    <lineage>
        <taxon>Bacteria</taxon>
        <taxon>Pseudomonadati</taxon>
        <taxon>Pseudomonadota</taxon>
        <taxon>Alphaproteobacteria</taxon>
        <taxon>Hyphomicrobiales</taxon>
        <taxon>Methylobacteriaceae</taxon>
        <taxon>Methylobacterium</taxon>
    </lineage>
</organism>
<dbReference type="Gene3D" id="1.20.1250.20">
    <property type="entry name" value="MFS general substrate transporter like domains"/>
    <property type="match status" value="2"/>
</dbReference>
<dbReference type="PROSITE" id="PS50850">
    <property type="entry name" value="MFS"/>
    <property type="match status" value="1"/>
</dbReference>
<keyword evidence="2" id="KW-0813">Transport</keyword>
<evidence type="ECO:0000313" key="9">
    <source>
        <dbReference type="Proteomes" id="UP000008207"/>
    </source>
</evidence>
<keyword evidence="5 6" id="KW-0472">Membrane</keyword>
<dbReference type="CDD" id="cd17319">
    <property type="entry name" value="MFS_ExuT_GudP_like"/>
    <property type="match status" value="1"/>
</dbReference>
<dbReference type="EMBL" id="CP001349">
    <property type="protein sequence ID" value="ACL59551.1"/>
    <property type="molecule type" value="Genomic_DNA"/>
</dbReference>
<keyword evidence="3 6" id="KW-0812">Transmembrane</keyword>
<keyword evidence="9" id="KW-1185">Reference proteome</keyword>
<dbReference type="InterPro" id="IPR036259">
    <property type="entry name" value="MFS_trans_sf"/>
</dbReference>
<feature type="transmembrane region" description="Helical" evidence="6">
    <location>
        <begin position="282"/>
        <end position="302"/>
    </location>
</feature>
<gene>
    <name evidence="8" type="ordered locus">Mnod_4685</name>
</gene>
<dbReference type="InterPro" id="IPR011701">
    <property type="entry name" value="MFS"/>
</dbReference>
<dbReference type="GO" id="GO:0016020">
    <property type="term" value="C:membrane"/>
    <property type="evidence" value="ECO:0007669"/>
    <property type="project" value="UniProtKB-SubCell"/>
</dbReference>
<evidence type="ECO:0000256" key="2">
    <source>
        <dbReference type="ARBA" id="ARBA00022448"/>
    </source>
</evidence>
<feature type="transmembrane region" description="Helical" evidence="6">
    <location>
        <begin position="339"/>
        <end position="357"/>
    </location>
</feature>
<protein>
    <submittedName>
        <fullName evidence="8">Major facilitator superfamily MFS_1</fullName>
    </submittedName>
</protein>
<feature type="domain" description="Major facilitator superfamily (MFS) profile" evidence="7">
    <location>
        <begin position="20"/>
        <end position="428"/>
    </location>
</feature>
<feature type="transmembrane region" description="Helical" evidence="6">
    <location>
        <begin position="87"/>
        <end position="106"/>
    </location>
</feature>
<keyword evidence="4 6" id="KW-1133">Transmembrane helix</keyword>
<dbReference type="PANTHER" id="PTHR43791:SF36">
    <property type="entry name" value="TRANSPORTER, PUTATIVE (AFU_ORTHOLOGUE AFUA_6G08340)-RELATED"/>
    <property type="match status" value="1"/>
</dbReference>
<dbReference type="HOGENOM" id="CLU_001265_0_0_5"/>
<name>B8IEH9_METNO</name>
<sequence length="439" mass="47209">MNRANDELEARTIRKVAWRLLPLIVIIYLVAYIDRTNVSFAATGGMSNALGLSAKDFGFGAGIFFLGYFLFEVPSNLLLEKAGARRWIARIMISWGLVAAAMAFATGPTSFVIMRFLLGVAEAGFFPGVILYFTYWFPKSYRSRVLASLYVAVPVSNAVTAALSGVLLGLDGLFGLAGWQWLFIIEAAPAVLLAFVVLRYLTDTPAKAEWLQPDEKAWLCSTIEKERQDLLRQESGHMTLRRAFTDVRVLSLALMYFTIVTATYGITYFLPQIVKGIGGSNLQIGLISAAPYIVGTVGLLAWSWSSDRMRERKWHYVVACLLGAGGLAAAGFYGSTMMAVVAIAVATVGLYGCKPAFWTMPSEFLTGTAAAGGIAMINSIGNLGGFVGPFVVGWIKDATGGFGAALGFLTACAILSALLTVVTVPSRVRPAHKIATLPT</sequence>
<dbReference type="STRING" id="460265.Mnod_4685"/>
<evidence type="ECO:0000259" key="7">
    <source>
        <dbReference type="PROSITE" id="PS50850"/>
    </source>
</evidence>
<evidence type="ECO:0000256" key="6">
    <source>
        <dbReference type="SAM" id="Phobius"/>
    </source>
</evidence>